<accession>A0A2T5IX12</accession>
<dbReference type="GO" id="GO:0106430">
    <property type="term" value="F:dihydroorotate dehydrogenase (quinone) activity"/>
    <property type="evidence" value="ECO:0007669"/>
    <property type="project" value="UniProtKB-EC"/>
</dbReference>
<dbReference type="GO" id="GO:0006207">
    <property type="term" value="P:'de novo' pyrimidine nucleobase biosynthetic process"/>
    <property type="evidence" value="ECO:0007669"/>
    <property type="project" value="UniProtKB-UniRule"/>
</dbReference>
<dbReference type="Gene3D" id="3.20.20.70">
    <property type="entry name" value="Aldolase class I"/>
    <property type="match status" value="1"/>
</dbReference>
<comment type="catalytic activity">
    <reaction evidence="12 13">
        <text>(S)-dihydroorotate + a quinone = orotate + a quinol</text>
        <dbReference type="Rhea" id="RHEA:30187"/>
        <dbReference type="ChEBI" id="CHEBI:24646"/>
        <dbReference type="ChEBI" id="CHEBI:30839"/>
        <dbReference type="ChEBI" id="CHEBI:30864"/>
        <dbReference type="ChEBI" id="CHEBI:132124"/>
        <dbReference type="EC" id="1.3.5.2"/>
    </reaction>
</comment>
<evidence type="ECO:0000256" key="8">
    <source>
        <dbReference type="ARBA" id="ARBA00022643"/>
    </source>
</evidence>
<protein>
    <recommendedName>
        <fullName evidence="13">Dihydroorotate dehydrogenase (quinone)</fullName>
        <ecNumber evidence="13">1.3.5.2</ecNumber>
    </recommendedName>
    <alternativeName>
        <fullName evidence="13">DHOdehase</fullName>
        <shortName evidence="13">DHOD</shortName>
        <shortName evidence="13">DHODase</shortName>
    </alternativeName>
    <alternativeName>
        <fullName evidence="13">Dihydroorotate oxidase</fullName>
    </alternativeName>
</protein>
<comment type="similarity">
    <text evidence="4 13">Belongs to the dihydroorotate dehydrogenase family. Type 2 subfamily.</text>
</comment>
<dbReference type="NCBIfam" id="NF003652">
    <property type="entry name" value="PRK05286.2-5"/>
    <property type="match status" value="1"/>
</dbReference>
<feature type="binding site" evidence="13">
    <location>
        <position position="267"/>
    </location>
    <ligand>
        <name>FMN</name>
        <dbReference type="ChEBI" id="CHEBI:58210"/>
    </ligand>
</feature>
<dbReference type="HAMAP" id="MF_00225">
    <property type="entry name" value="DHO_dh_type2"/>
    <property type="match status" value="1"/>
</dbReference>
<dbReference type="InterPro" id="IPR012135">
    <property type="entry name" value="Dihydroorotate_DH_1_2"/>
</dbReference>
<dbReference type="InterPro" id="IPR001295">
    <property type="entry name" value="Dihydroorotate_DH_CS"/>
</dbReference>
<dbReference type="FunFam" id="3.20.20.70:FF:000028">
    <property type="entry name" value="Dihydroorotate dehydrogenase (quinone)"/>
    <property type="match status" value="1"/>
</dbReference>
<dbReference type="CDD" id="cd04738">
    <property type="entry name" value="DHOD_2_like"/>
    <property type="match status" value="1"/>
</dbReference>
<feature type="binding site" evidence="13">
    <location>
        <begin position="245"/>
        <end position="246"/>
    </location>
    <ligand>
        <name>substrate</name>
    </ligand>
</feature>
<dbReference type="NCBIfam" id="NF003645">
    <property type="entry name" value="PRK05286.1-2"/>
    <property type="match status" value="1"/>
</dbReference>
<evidence type="ECO:0000256" key="10">
    <source>
        <dbReference type="ARBA" id="ARBA00023002"/>
    </source>
</evidence>
<dbReference type="Proteomes" id="UP000244223">
    <property type="component" value="Unassembled WGS sequence"/>
</dbReference>
<dbReference type="Pfam" id="PF01180">
    <property type="entry name" value="DHO_dh"/>
    <property type="match status" value="1"/>
</dbReference>
<keyword evidence="9 13" id="KW-0665">Pyrimidine biosynthesis</keyword>
<feature type="binding site" evidence="13">
    <location>
        <position position="296"/>
    </location>
    <ligand>
        <name>FMN</name>
        <dbReference type="ChEBI" id="CHEBI:58210"/>
    </ligand>
</feature>
<keyword evidence="16" id="KW-1185">Reference proteome</keyword>
<feature type="binding site" evidence="13">
    <location>
        <position position="171"/>
    </location>
    <ligand>
        <name>substrate</name>
    </ligand>
</feature>
<dbReference type="UniPathway" id="UPA00070">
    <property type="reaction ID" value="UER00946"/>
</dbReference>
<keyword evidence="6 13" id="KW-1003">Cell membrane</keyword>
<evidence type="ECO:0000256" key="7">
    <source>
        <dbReference type="ARBA" id="ARBA00022630"/>
    </source>
</evidence>
<dbReference type="NCBIfam" id="TIGR01036">
    <property type="entry name" value="pyrD_sub2"/>
    <property type="match status" value="1"/>
</dbReference>
<dbReference type="NCBIfam" id="NF003644">
    <property type="entry name" value="PRK05286.1-1"/>
    <property type="match status" value="1"/>
</dbReference>
<evidence type="ECO:0000256" key="3">
    <source>
        <dbReference type="ARBA" id="ARBA00005161"/>
    </source>
</evidence>
<evidence type="ECO:0000256" key="9">
    <source>
        <dbReference type="ARBA" id="ARBA00022975"/>
    </source>
</evidence>
<keyword evidence="8 13" id="KW-0288">FMN</keyword>
<feature type="domain" description="Dihydroorotate dehydrogenase catalytic" evidence="14">
    <location>
        <begin position="46"/>
        <end position="335"/>
    </location>
</feature>
<dbReference type="PANTHER" id="PTHR48109:SF4">
    <property type="entry name" value="DIHYDROOROTATE DEHYDROGENASE (QUINONE), MITOCHONDRIAL"/>
    <property type="match status" value="1"/>
</dbReference>
<feature type="binding site" evidence="13">
    <location>
        <position position="65"/>
    </location>
    <ligand>
        <name>substrate</name>
    </ligand>
</feature>
<feature type="binding site" evidence="13">
    <location>
        <position position="138"/>
    </location>
    <ligand>
        <name>FMN</name>
        <dbReference type="ChEBI" id="CHEBI:58210"/>
    </ligand>
</feature>
<comment type="subcellular location">
    <subcellularLocation>
        <location evidence="2 13">Cell membrane</location>
        <topology evidence="2 13">Peripheral membrane protein</topology>
    </subcellularLocation>
</comment>
<comment type="cofactor">
    <cofactor evidence="13">
        <name>FMN</name>
        <dbReference type="ChEBI" id="CHEBI:58210"/>
    </cofactor>
    <text evidence="13">Binds 1 FMN per subunit.</text>
</comment>
<feature type="binding site" evidence="13">
    <location>
        <position position="176"/>
    </location>
    <ligand>
        <name>substrate</name>
    </ligand>
</feature>
<dbReference type="GO" id="GO:0005886">
    <property type="term" value="C:plasma membrane"/>
    <property type="evidence" value="ECO:0007669"/>
    <property type="project" value="UniProtKB-SubCell"/>
</dbReference>
<reference evidence="15 16" key="1">
    <citation type="submission" date="2018-04" db="EMBL/GenBank/DDBJ databases">
        <title>Genomic Encyclopedia of Archaeal and Bacterial Type Strains, Phase II (KMG-II): from individual species to whole genera.</title>
        <authorList>
            <person name="Goeker M."/>
        </authorList>
    </citation>
    <scope>NUCLEOTIDE SEQUENCE [LARGE SCALE GENOMIC DNA]</scope>
    <source>
        <strain evidence="15 16">DSM 5822</strain>
    </source>
</reference>
<keyword evidence="7 13" id="KW-0285">Flavoprotein</keyword>
<evidence type="ECO:0000259" key="14">
    <source>
        <dbReference type="Pfam" id="PF01180"/>
    </source>
</evidence>
<evidence type="ECO:0000256" key="6">
    <source>
        <dbReference type="ARBA" id="ARBA00022475"/>
    </source>
</evidence>
<comment type="function">
    <text evidence="1 13">Catalyzes the conversion of dihydroorotate to orotate with quinone as electron acceptor.</text>
</comment>
<evidence type="ECO:0000256" key="13">
    <source>
        <dbReference type="HAMAP-Rule" id="MF_00225"/>
    </source>
</evidence>
<dbReference type="PROSITE" id="PS00911">
    <property type="entry name" value="DHODEHASE_1"/>
    <property type="match status" value="1"/>
</dbReference>
<evidence type="ECO:0000256" key="11">
    <source>
        <dbReference type="ARBA" id="ARBA00023136"/>
    </source>
</evidence>
<dbReference type="InterPro" id="IPR050074">
    <property type="entry name" value="DHO_dehydrogenase"/>
</dbReference>
<name>A0A2T5IX12_9GAMM</name>
<proteinExistence type="inferred from homology"/>
<evidence type="ECO:0000256" key="4">
    <source>
        <dbReference type="ARBA" id="ARBA00005359"/>
    </source>
</evidence>
<feature type="active site" description="Nucleophile" evidence="13">
    <location>
        <position position="174"/>
    </location>
</feature>
<dbReference type="EC" id="1.3.5.2" evidence="13"/>
<evidence type="ECO:0000256" key="1">
    <source>
        <dbReference type="ARBA" id="ARBA00003125"/>
    </source>
</evidence>
<feature type="binding site" evidence="13">
    <location>
        <position position="216"/>
    </location>
    <ligand>
        <name>FMN</name>
        <dbReference type="ChEBI" id="CHEBI:58210"/>
    </ligand>
</feature>
<dbReference type="EMBL" id="QAON01000012">
    <property type="protein sequence ID" value="PTQ88453.1"/>
    <property type="molecule type" value="Genomic_DNA"/>
</dbReference>
<dbReference type="SUPFAM" id="SSF51395">
    <property type="entry name" value="FMN-linked oxidoreductases"/>
    <property type="match status" value="1"/>
</dbReference>
<feature type="binding site" evidence="13">
    <location>
        <position position="85"/>
    </location>
    <ligand>
        <name>FMN</name>
        <dbReference type="ChEBI" id="CHEBI:58210"/>
    </ligand>
</feature>
<comment type="caution">
    <text evidence="15">The sequence shown here is derived from an EMBL/GenBank/DDBJ whole genome shotgun (WGS) entry which is preliminary data.</text>
</comment>
<keyword evidence="10 13" id="KW-0560">Oxidoreductase</keyword>
<evidence type="ECO:0000256" key="2">
    <source>
        <dbReference type="ARBA" id="ARBA00004202"/>
    </source>
</evidence>
<feature type="binding site" evidence="13">
    <location>
        <begin position="317"/>
        <end position="318"/>
    </location>
    <ligand>
        <name>FMN</name>
        <dbReference type="ChEBI" id="CHEBI:58210"/>
    </ligand>
</feature>
<organism evidence="15 16">
    <name type="scientific">Agitococcus lubricus</name>
    <dbReference type="NCBI Taxonomy" id="1077255"/>
    <lineage>
        <taxon>Bacteria</taxon>
        <taxon>Pseudomonadati</taxon>
        <taxon>Pseudomonadota</taxon>
        <taxon>Gammaproteobacteria</taxon>
        <taxon>Moraxellales</taxon>
        <taxon>Moraxellaceae</taxon>
        <taxon>Agitococcus</taxon>
    </lineage>
</organism>
<feature type="binding site" evidence="13">
    <location>
        <position position="244"/>
    </location>
    <ligand>
        <name>FMN</name>
        <dbReference type="ChEBI" id="CHEBI:58210"/>
    </ligand>
</feature>
<dbReference type="RefSeq" id="WP_107866332.1">
    <property type="nucleotide sequence ID" value="NZ_QAON01000012.1"/>
</dbReference>
<dbReference type="InterPro" id="IPR005719">
    <property type="entry name" value="Dihydroorotate_DH_2"/>
</dbReference>
<dbReference type="NCBIfam" id="NF003646">
    <property type="entry name" value="PRK05286.1-4"/>
    <property type="match status" value="1"/>
</dbReference>
<evidence type="ECO:0000256" key="12">
    <source>
        <dbReference type="ARBA" id="ARBA00048639"/>
    </source>
</evidence>
<evidence type="ECO:0000313" key="16">
    <source>
        <dbReference type="Proteomes" id="UP000244223"/>
    </source>
</evidence>
<dbReference type="InterPro" id="IPR005720">
    <property type="entry name" value="Dihydroorotate_DH_cat"/>
</dbReference>
<dbReference type="InterPro" id="IPR013785">
    <property type="entry name" value="Aldolase_TIM"/>
</dbReference>
<dbReference type="AlphaFoldDB" id="A0A2T5IX12"/>
<comment type="subunit">
    <text evidence="5 13">Monomer.</text>
</comment>
<dbReference type="PROSITE" id="PS00912">
    <property type="entry name" value="DHODEHASE_2"/>
    <property type="match status" value="1"/>
</dbReference>
<sequence>MFYPLIRQLLFRLSPEASHHAALRSLAISQKLGLSSLVYRTPQAPVRVMGIDFPNPVGLAAGLDKNGDYIDALAALGFGFIEIGTITPRPQAGNPQPRLFRLPEAQAIINRMGFNNLGVEHLVNQVKKAKFEGVLGINIGKNFDTPVENAADDYIYCLERVYEYADYVTVNISSPNTQGLRSLQTGSAFSDLLQQLKNTQQRLAEQHGFYVPLAVKIAPDLQDEDIEYIAEQLVDYEIDAVIATNTTIGRSGIESLSLANEAGGLSGKPLKSLANYTLARLCQALDGRIPVIGVGGIMDGASAADKILAGASLVQVYTGFIYAGPQLIADSVQAIQAVQA</sequence>
<feature type="binding site" evidence="13">
    <location>
        <begin position="110"/>
        <end position="114"/>
    </location>
    <ligand>
        <name>substrate</name>
    </ligand>
</feature>
<dbReference type="PANTHER" id="PTHR48109">
    <property type="entry name" value="DIHYDROOROTATE DEHYDROGENASE (QUINONE), MITOCHONDRIAL-RELATED"/>
    <property type="match status" value="1"/>
</dbReference>
<gene>
    <name evidence="13" type="primary">pyrD</name>
    <name evidence="15" type="ORF">C8N29_11299</name>
</gene>
<dbReference type="GO" id="GO:0044205">
    <property type="term" value="P:'de novo' UMP biosynthetic process"/>
    <property type="evidence" value="ECO:0007669"/>
    <property type="project" value="UniProtKB-UniRule"/>
</dbReference>
<dbReference type="OrthoDB" id="9794954at2"/>
<evidence type="ECO:0000313" key="15">
    <source>
        <dbReference type="EMBL" id="PTQ88453.1"/>
    </source>
</evidence>
<comment type="pathway">
    <text evidence="3 13">Pyrimidine metabolism; UMP biosynthesis via de novo pathway; orotate from (S)-dihydroorotate (quinone route): step 1/1.</text>
</comment>
<feature type="binding site" evidence="13">
    <location>
        <begin position="61"/>
        <end position="65"/>
    </location>
    <ligand>
        <name>FMN</name>
        <dbReference type="ChEBI" id="CHEBI:58210"/>
    </ligand>
</feature>
<dbReference type="GO" id="GO:0005737">
    <property type="term" value="C:cytoplasm"/>
    <property type="evidence" value="ECO:0007669"/>
    <property type="project" value="InterPro"/>
</dbReference>
<dbReference type="PIRSF" id="PIRSF000164">
    <property type="entry name" value="DHO_oxidase"/>
    <property type="match status" value="1"/>
</dbReference>
<feature type="binding site" evidence="13">
    <location>
        <position position="171"/>
    </location>
    <ligand>
        <name>FMN</name>
        <dbReference type="ChEBI" id="CHEBI:58210"/>
    </ligand>
</feature>
<evidence type="ECO:0000256" key="5">
    <source>
        <dbReference type="ARBA" id="ARBA00011245"/>
    </source>
</evidence>
<keyword evidence="11 13" id="KW-0472">Membrane</keyword>